<dbReference type="PANTHER" id="PTHR11214">
    <property type="entry name" value="BETA-1,3-N-ACETYLGLUCOSAMINYLTRANSFERASE"/>
    <property type="match status" value="1"/>
</dbReference>
<keyword evidence="6" id="KW-0735">Signal-anchor</keyword>
<sequence>MNSSQNIPLISSPSSSSSLSSMENLLKDRNNYEYDAECCCMLIDDEDDQRQQPQQNHQESKTIEENIIISFTVTFLISLFFTALILIHMLASDSFEIYGNSSHRYRIVYDDDDDDNNNNNDRIRSLLLKDLIGRDQIIRGEFKAINQFEDDRVHSDDNLLEHYVPESISERISFRFFSNHDLASYLSDEFPLRQLLNLKRLNFTYLNEKRCQSFRTDQINLVIMIPSATDHFLQRQIIRQTWASHRMISMFKIPIQMIHVFVLGIVDESRGQNYSKSIQKQIDREQSRYRDLIQADFSDTYGNLTYKHLLSLRWAVQFCSEGKYILKIDDDAFLDPFALAKSLNKIFQSTSNAYRNLIGCSLFPNNTMPKRKGKWSIDSDIYPYRYYPSYCSGVGYLQTFDVAFDLFNAAHQIDFIPTFSIDDVFVTGLVAKSLKNLRPIRLNELYMYDIDLLEKWLDDRNKFWPKHIWIYDIGSVSIQRWQFLMQKLWNKTNDIWTNSCSSKINEKHRKKYF</sequence>
<dbReference type="Pfam" id="PF01762">
    <property type="entry name" value="Galactosyl_T"/>
    <property type="match status" value="1"/>
</dbReference>
<evidence type="ECO:0000256" key="6">
    <source>
        <dbReference type="ARBA" id="ARBA00022968"/>
    </source>
</evidence>
<feature type="compositionally biased region" description="Low complexity" evidence="10">
    <location>
        <begin position="1"/>
        <end position="21"/>
    </location>
</feature>
<evidence type="ECO:0000313" key="12">
    <source>
        <dbReference type="EMBL" id="KAF7488367.1"/>
    </source>
</evidence>
<keyword evidence="8" id="KW-0333">Golgi apparatus</keyword>
<reference evidence="14" key="1">
    <citation type="journal article" date="2020" name="PLoS Negl. Trop. Dis.">
        <title>High-quality nuclear genome for Sarcoptes scabiei-A critical resource for a neglected parasite.</title>
        <authorList>
            <person name="Korhonen P.K."/>
            <person name="Gasser R.B."/>
            <person name="Ma G."/>
            <person name="Wang T."/>
            <person name="Stroehlein A.J."/>
            <person name="Young N.D."/>
            <person name="Ang C.S."/>
            <person name="Fernando D.D."/>
            <person name="Lu H.C."/>
            <person name="Taylor S."/>
            <person name="Reynolds S.L."/>
            <person name="Mofiz E."/>
            <person name="Najaraj S.H."/>
            <person name="Gowda H."/>
            <person name="Madugundu A."/>
            <person name="Renuse S."/>
            <person name="Holt D."/>
            <person name="Pandey A."/>
            <person name="Papenfuss A.T."/>
            <person name="Fischer K."/>
        </authorList>
    </citation>
    <scope>NUCLEOTIDE SEQUENCE [LARGE SCALE GENOMIC DNA]</scope>
</reference>
<dbReference type="PANTHER" id="PTHR11214:SF314">
    <property type="entry name" value="HEXOSYLTRANSFERASE"/>
    <property type="match status" value="1"/>
</dbReference>
<dbReference type="OrthoDB" id="115198at2759"/>
<evidence type="ECO:0000256" key="5">
    <source>
        <dbReference type="ARBA" id="ARBA00022692"/>
    </source>
</evidence>
<dbReference type="Proteomes" id="UP000070412">
    <property type="component" value="Unassembled WGS sequence"/>
</dbReference>
<comment type="subcellular location">
    <subcellularLocation>
        <location evidence="1">Golgi apparatus membrane</location>
        <topology evidence="1">Single-pass type II membrane protein</topology>
    </subcellularLocation>
</comment>
<name>A0A834V8N4_SARSC</name>
<evidence type="ECO:0000256" key="9">
    <source>
        <dbReference type="ARBA" id="ARBA00023136"/>
    </source>
</evidence>
<keyword evidence="5 11" id="KW-0812">Transmembrane</keyword>
<feature type="region of interest" description="Disordered" evidence="10">
    <location>
        <begin position="1"/>
        <end position="22"/>
    </location>
</feature>
<reference evidence="13" key="3">
    <citation type="submission" date="2022-06" db="UniProtKB">
        <authorList>
            <consortium name="EnsemblMetazoa"/>
        </authorList>
    </citation>
    <scope>IDENTIFICATION</scope>
</reference>
<evidence type="ECO:0000256" key="4">
    <source>
        <dbReference type="ARBA" id="ARBA00022679"/>
    </source>
</evidence>
<dbReference type="GO" id="GO:0016758">
    <property type="term" value="F:hexosyltransferase activity"/>
    <property type="evidence" value="ECO:0007669"/>
    <property type="project" value="InterPro"/>
</dbReference>
<gene>
    <name evidence="12" type="ORF">SSS_3205</name>
</gene>
<evidence type="ECO:0000256" key="11">
    <source>
        <dbReference type="SAM" id="Phobius"/>
    </source>
</evidence>
<dbReference type="GO" id="GO:0006493">
    <property type="term" value="P:protein O-linked glycosylation"/>
    <property type="evidence" value="ECO:0007669"/>
    <property type="project" value="TreeGrafter"/>
</dbReference>
<keyword evidence="3 12" id="KW-0328">Glycosyltransferase</keyword>
<evidence type="ECO:0000256" key="1">
    <source>
        <dbReference type="ARBA" id="ARBA00004323"/>
    </source>
</evidence>
<evidence type="ECO:0000313" key="13">
    <source>
        <dbReference type="EnsemblMetazoa" id="KAF7488367.1"/>
    </source>
</evidence>
<reference evidence="12" key="2">
    <citation type="submission" date="2020-01" db="EMBL/GenBank/DDBJ databases">
        <authorList>
            <person name="Korhonen P.K.K."/>
            <person name="Guangxu M.G."/>
            <person name="Wang T.W."/>
            <person name="Stroehlein A.J.S."/>
            <person name="Young N.D."/>
            <person name="Ang C.-S.A."/>
            <person name="Fernando D.W.F."/>
            <person name="Lu H.L."/>
            <person name="Taylor S.T."/>
            <person name="Ehtesham M.E.M."/>
            <person name="Najaraj S.H.N."/>
            <person name="Harsha G.H.G."/>
            <person name="Madugundu A.M."/>
            <person name="Renuse S.R."/>
            <person name="Holt D.H."/>
            <person name="Pandey A.P."/>
            <person name="Papenfuss A.P."/>
            <person name="Gasser R.B.G."/>
            <person name="Fischer K.F."/>
        </authorList>
    </citation>
    <scope>NUCLEOTIDE SEQUENCE</scope>
    <source>
        <strain evidence="12">SSS_KF_BRIS2020</strain>
    </source>
</reference>
<evidence type="ECO:0000256" key="3">
    <source>
        <dbReference type="ARBA" id="ARBA00022676"/>
    </source>
</evidence>
<organism evidence="12">
    <name type="scientific">Sarcoptes scabiei</name>
    <name type="common">Itch mite</name>
    <name type="synonym">Acarus scabiei</name>
    <dbReference type="NCBI Taxonomy" id="52283"/>
    <lineage>
        <taxon>Eukaryota</taxon>
        <taxon>Metazoa</taxon>
        <taxon>Ecdysozoa</taxon>
        <taxon>Arthropoda</taxon>
        <taxon>Chelicerata</taxon>
        <taxon>Arachnida</taxon>
        <taxon>Acari</taxon>
        <taxon>Acariformes</taxon>
        <taxon>Sarcoptiformes</taxon>
        <taxon>Astigmata</taxon>
        <taxon>Psoroptidia</taxon>
        <taxon>Sarcoptoidea</taxon>
        <taxon>Sarcoptidae</taxon>
        <taxon>Sarcoptinae</taxon>
        <taxon>Sarcoptes</taxon>
    </lineage>
</organism>
<dbReference type="EnsemblMetazoa" id="SSS_3205s_mrna">
    <property type="protein sequence ID" value="KAF7488367.1"/>
    <property type="gene ID" value="SSS_3205"/>
</dbReference>
<dbReference type="EMBL" id="WVUK01000066">
    <property type="protein sequence ID" value="KAF7488367.1"/>
    <property type="molecule type" value="Genomic_DNA"/>
</dbReference>
<feature type="transmembrane region" description="Helical" evidence="11">
    <location>
        <begin position="67"/>
        <end position="91"/>
    </location>
</feature>
<proteinExistence type="inferred from homology"/>
<evidence type="ECO:0000256" key="2">
    <source>
        <dbReference type="ARBA" id="ARBA00008661"/>
    </source>
</evidence>
<protein>
    <submittedName>
        <fullName evidence="12">Beta-1,3-galactosyltransferase 5</fullName>
    </submittedName>
</protein>
<keyword evidence="7 11" id="KW-1133">Transmembrane helix</keyword>
<evidence type="ECO:0000313" key="14">
    <source>
        <dbReference type="Proteomes" id="UP000070412"/>
    </source>
</evidence>
<dbReference type="InterPro" id="IPR002659">
    <property type="entry name" value="Glyco_trans_31"/>
</dbReference>
<comment type="similarity">
    <text evidence="2">Belongs to the glycosyltransferase 31 family.</text>
</comment>
<keyword evidence="9 11" id="KW-0472">Membrane</keyword>
<evidence type="ECO:0000256" key="10">
    <source>
        <dbReference type="SAM" id="MobiDB-lite"/>
    </source>
</evidence>
<dbReference type="Gene3D" id="3.90.550.50">
    <property type="match status" value="1"/>
</dbReference>
<keyword evidence="14" id="KW-1185">Reference proteome</keyword>
<dbReference type="GO" id="GO:0000139">
    <property type="term" value="C:Golgi membrane"/>
    <property type="evidence" value="ECO:0007669"/>
    <property type="project" value="UniProtKB-SubCell"/>
</dbReference>
<dbReference type="AlphaFoldDB" id="A0A834V8N4"/>
<keyword evidence="4 12" id="KW-0808">Transferase</keyword>
<evidence type="ECO:0000256" key="8">
    <source>
        <dbReference type="ARBA" id="ARBA00023034"/>
    </source>
</evidence>
<accession>A0A834V8N4</accession>
<evidence type="ECO:0000256" key="7">
    <source>
        <dbReference type="ARBA" id="ARBA00022989"/>
    </source>
</evidence>